<evidence type="ECO:0000313" key="1">
    <source>
        <dbReference type="EMBL" id="RWS22443.1"/>
    </source>
</evidence>
<organism evidence="1 2">
    <name type="scientific">Leptotrombidium deliense</name>
    <dbReference type="NCBI Taxonomy" id="299467"/>
    <lineage>
        <taxon>Eukaryota</taxon>
        <taxon>Metazoa</taxon>
        <taxon>Ecdysozoa</taxon>
        <taxon>Arthropoda</taxon>
        <taxon>Chelicerata</taxon>
        <taxon>Arachnida</taxon>
        <taxon>Acari</taxon>
        <taxon>Acariformes</taxon>
        <taxon>Trombidiformes</taxon>
        <taxon>Prostigmata</taxon>
        <taxon>Anystina</taxon>
        <taxon>Parasitengona</taxon>
        <taxon>Trombiculoidea</taxon>
        <taxon>Trombiculidae</taxon>
        <taxon>Leptotrombidium</taxon>
    </lineage>
</organism>
<dbReference type="OrthoDB" id="1645289at2759"/>
<comment type="caution">
    <text evidence="1">The sequence shown here is derived from an EMBL/GenBank/DDBJ whole genome shotgun (WGS) entry which is preliminary data.</text>
</comment>
<dbReference type="VEuPathDB" id="VectorBase:LDEU009597"/>
<protein>
    <submittedName>
        <fullName evidence="1">RxLR effector candidate protein-like protein</fullName>
    </submittedName>
</protein>
<dbReference type="STRING" id="299467.A0A443S4L3"/>
<keyword evidence="2" id="KW-1185">Reference proteome</keyword>
<accession>A0A443S4L3</accession>
<dbReference type="CDD" id="cd09272">
    <property type="entry name" value="RNase_HI_RT_Ty1"/>
    <property type="match status" value="1"/>
</dbReference>
<name>A0A443S4L3_9ACAR</name>
<dbReference type="PANTHER" id="PTHR11439:SF483">
    <property type="entry name" value="PEPTIDE SYNTHASE GLIP-LIKE, PUTATIVE (AFU_ORTHOLOGUE AFUA_3G12920)-RELATED"/>
    <property type="match status" value="1"/>
</dbReference>
<sequence>RVLRYLKGTINIGIKYSTSANGHCLYGYCDADDAGDLDSRRSTSDYVFIFSGGAIKTENISLAEPTKEAFWLWQLLCDLDFKQTATRILCDNQGEIKLVGNPEFHQRTKHIDVRHNFIRSAQSDGKIVIEYVETKKQAADFLTKSLNSPQFVMCRDR</sequence>
<dbReference type="PANTHER" id="PTHR11439">
    <property type="entry name" value="GAG-POL-RELATED RETROTRANSPOSON"/>
    <property type="match status" value="1"/>
</dbReference>
<gene>
    <name evidence="1" type="ORF">B4U80_02270</name>
</gene>
<evidence type="ECO:0000313" key="2">
    <source>
        <dbReference type="Proteomes" id="UP000288716"/>
    </source>
</evidence>
<dbReference type="Proteomes" id="UP000288716">
    <property type="component" value="Unassembled WGS sequence"/>
</dbReference>
<feature type="non-terminal residue" evidence="1">
    <location>
        <position position="1"/>
    </location>
</feature>
<dbReference type="EMBL" id="NCKV01008791">
    <property type="protein sequence ID" value="RWS22443.1"/>
    <property type="molecule type" value="Genomic_DNA"/>
</dbReference>
<dbReference type="AlphaFoldDB" id="A0A443S4L3"/>
<proteinExistence type="predicted"/>
<reference evidence="1 2" key="1">
    <citation type="journal article" date="2018" name="Gigascience">
        <title>Genomes of trombidid mites reveal novel predicted allergens and laterally-transferred genes associated with secondary metabolism.</title>
        <authorList>
            <person name="Dong X."/>
            <person name="Chaisiri K."/>
            <person name="Xia D."/>
            <person name="Armstrong S.D."/>
            <person name="Fang Y."/>
            <person name="Donnelly M.J."/>
            <person name="Kadowaki T."/>
            <person name="McGarry J.W."/>
            <person name="Darby A.C."/>
            <person name="Makepeace B.L."/>
        </authorList>
    </citation>
    <scope>NUCLEOTIDE SEQUENCE [LARGE SCALE GENOMIC DNA]</scope>
    <source>
        <strain evidence="1">UoL-UT</strain>
    </source>
</reference>